<dbReference type="GO" id="GO:0005737">
    <property type="term" value="C:cytoplasm"/>
    <property type="evidence" value="ECO:0007669"/>
    <property type="project" value="TreeGrafter"/>
</dbReference>
<protein>
    <recommendedName>
        <fullName evidence="4">SHSP domain-containing protein</fullName>
    </recommendedName>
</protein>
<dbReference type="InterPro" id="IPR002068">
    <property type="entry name" value="A-crystallin/Hsp20_dom"/>
</dbReference>
<reference evidence="5 6" key="1">
    <citation type="submission" date="2018-10" db="EMBL/GenBank/DDBJ databases">
        <authorList>
            <consortium name="Pathogen Informatics"/>
        </authorList>
    </citation>
    <scope>NUCLEOTIDE SEQUENCE [LARGE SCALE GENOMIC DNA]</scope>
</reference>
<feature type="region of interest" description="Disordered" evidence="3">
    <location>
        <begin position="423"/>
        <end position="445"/>
    </location>
</feature>
<dbReference type="EMBL" id="UXSR01005216">
    <property type="protein sequence ID" value="VDD79821.1"/>
    <property type="molecule type" value="Genomic_DNA"/>
</dbReference>
<dbReference type="Pfam" id="PF00011">
    <property type="entry name" value="HSP20"/>
    <property type="match status" value="3"/>
</dbReference>
<dbReference type="GO" id="GO:0005634">
    <property type="term" value="C:nucleus"/>
    <property type="evidence" value="ECO:0007669"/>
    <property type="project" value="TreeGrafter"/>
</dbReference>
<dbReference type="GO" id="GO:0009408">
    <property type="term" value="P:response to heat"/>
    <property type="evidence" value="ECO:0007669"/>
    <property type="project" value="TreeGrafter"/>
</dbReference>
<dbReference type="PANTHER" id="PTHR45640:SF26">
    <property type="entry name" value="RE23625P"/>
    <property type="match status" value="1"/>
</dbReference>
<accession>A0A0R3UFE2</accession>
<feature type="compositionally biased region" description="Polar residues" evidence="3">
    <location>
        <begin position="167"/>
        <end position="220"/>
    </location>
</feature>
<feature type="compositionally biased region" description="Polar residues" evidence="3">
    <location>
        <begin position="1"/>
        <end position="10"/>
    </location>
</feature>
<dbReference type="CDD" id="cd06464">
    <property type="entry name" value="ACD_sHsps-like"/>
    <property type="match status" value="2"/>
</dbReference>
<dbReference type="OrthoDB" id="10060792at2759"/>
<organism evidence="5 6">
    <name type="scientific">Mesocestoides corti</name>
    <name type="common">Flatworm</name>
    <dbReference type="NCBI Taxonomy" id="53468"/>
    <lineage>
        <taxon>Eukaryota</taxon>
        <taxon>Metazoa</taxon>
        <taxon>Spiralia</taxon>
        <taxon>Lophotrochozoa</taxon>
        <taxon>Platyhelminthes</taxon>
        <taxon>Cestoda</taxon>
        <taxon>Eucestoda</taxon>
        <taxon>Cyclophyllidea</taxon>
        <taxon>Mesocestoididae</taxon>
        <taxon>Mesocestoides</taxon>
    </lineage>
</organism>
<dbReference type="Gene3D" id="2.60.40.790">
    <property type="match status" value="4"/>
</dbReference>
<dbReference type="InterPro" id="IPR001436">
    <property type="entry name" value="Alpha-crystallin/sHSP_animal"/>
</dbReference>
<evidence type="ECO:0000256" key="2">
    <source>
        <dbReference type="RuleBase" id="RU003616"/>
    </source>
</evidence>
<feature type="compositionally biased region" description="Low complexity" evidence="3">
    <location>
        <begin position="431"/>
        <end position="445"/>
    </location>
</feature>
<keyword evidence="6" id="KW-1185">Reference proteome</keyword>
<proteinExistence type="inferred from homology"/>
<feature type="domain" description="SHSP" evidence="4">
    <location>
        <begin position="733"/>
        <end position="818"/>
    </location>
</feature>
<evidence type="ECO:0000256" key="3">
    <source>
        <dbReference type="SAM" id="MobiDB-lite"/>
    </source>
</evidence>
<feature type="region of interest" description="Disordered" evidence="3">
    <location>
        <begin position="161"/>
        <end position="220"/>
    </location>
</feature>
<dbReference type="GO" id="GO:0042026">
    <property type="term" value="P:protein refolding"/>
    <property type="evidence" value="ECO:0007669"/>
    <property type="project" value="TreeGrafter"/>
</dbReference>
<dbReference type="GO" id="GO:0051082">
    <property type="term" value="F:unfolded protein binding"/>
    <property type="evidence" value="ECO:0007669"/>
    <property type="project" value="TreeGrafter"/>
</dbReference>
<comment type="similarity">
    <text evidence="1 2">Belongs to the small heat shock protein (HSP20) family.</text>
</comment>
<gene>
    <name evidence="5" type="ORF">MCOS_LOCUS5824</name>
</gene>
<evidence type="ECO:0000313" key="6">
    <source>
        <dbReference type="Proteomes" id="UP000267029"/>
    </source>
</evidence>
<dbReference type="STRING" id="53468.A0A0R3UFE2"/>
<evidence type="ECO:0000313" key="5">
    <source>
        <dbReference type="EMBL" id="VDD79821.1"/>
    </source>
</evidence>
<sequence length="818" mass="90768">MSSTSSSFRSEINIPVKKDPRTFEQSRKDLVTKLEKSYKSSSMTDAGEDAISSVSSQNVKSTTRSSGAGPLTTGSSWEFQRSKWIDDARRKFDEDVRRMRSNMFALEPMDEFDLENWDNFSSLTGGPGGADHGFEAMERRMQALRQQMDSQMRMLGPGGGHPGGHHQMTSHFSSSSTRTVNDGGVVTSNTSTTQESRQTVDGVTTGTKSHSSSSNTNRLGSGVDQQLVESAGAPGAVVPTTPGSPALMDFLSNAYEVGDDGLVHFKIRFDAKDFAPEDIDVTTVGNRLTVHASKSVKTATSTSSREFSRTVDLPRSIDHEKFQCSLTEANMIDGVLVLDAPVKAPDYASITFDSSHNLGIRPKDSSALKSAETQVTVRGQSGPVVLNDGAGGRKLHLEVPIEAGFTANDLCVRMDANKICISGKKERSSDRSTSSGSSSKSSEFAEFSRTFEVPETIDPFTVSAVLKGDTLTAGPRAGLRLRMSPLAPVLQDKQMALQRREGAQMAPFENNWPPFTFADIHREMEEMHRRLLDFRPISDSNLTIHIGNLLLTTFNITPSLDLFQPFDMFSCWGDRNSTTWFRDINERMRNMHNDMLRFMRESGMPSFSEDWWCLPNMADCFTKDANGQTWFRIKFNLQSFDPEDIEVRVDDQLLSVQAKHSQRGSHSSSSQYFCRAMLLPDGVLTEKLKSALDKDGILTVEAPAPGVDAQRLYQGQTRRIPIEEGGRRKMLHDRRENQKEYITEHHDGSRSLNITMPIDDIYSEEDLHVRLRGGHLIVEGERGDNRFSRSFPVPRHVDTGKLDAKLCNGVVTINGPVP</sequence>
<dbReference type="InterPro" id="IPR008978">
    <property type="entry name" value="HSP20-like_chaperone"/>
</dbReference>
<dbReference type="SUPFAM" id="SSF49764">
    <property type="entry name" value="HSP20-like chaperones"/>
    <property type="match status" value="4"/>
</dbReference>
<dbReference type="AlphaFoldDB" id="A0A0R3UFE2"/>
<dbReference type="PANTHER" id="PTHR45640">
    <property type="entry name" value="HEAT SHOCK PROTEIN HSP-12.2-RELATED"/>
    <property type="match status" value="1"/>
</dbReference>
<feature type="compositionally biased region" description="Polar residues" evidence="3">
    <location>
        <begin position="52"/>
        <end position="75"/>
    </location>
</feature>
<dbReference type="Proteomes" id="UP000267029">
    <property type="component" value="Unassembled WGS sequence"/>
</dbReference>
<feature type="domain" description="SHSP" evidence="4">
    <location>
        <begin position="613"/>
        <end position="723"/>
    </location>
</feature>
<feature type="compositionally biased region" description="Basic and acidic residues" evidence="3">
    <location>
        <begin position="16"/>
        <end position="38"/>
    </location>
</feature>
<feature type="domain" description="SHSP" evidence="4">
    <location>
        <begin position="246"/>
        <end position="361"/>
    </location>
</feature>
<dbReference type="PROSITE" id="PS01031">
    <property type="entry name" value="SHSP"/>
    <property type="match status" value="3"/>
</dbReference>
<evidence type="ECO:0000259" key="4">
    <source>
        <dbReference type="PROSITE" id="PS01031"/>
    </source>
</evidence>
<feature type="region of interest" description="Disordered" evidence="3">
    <location>
        <begin position="1"/>
        <end position="75"/>
    </location>
</feature>
<evidence type="ECO:0000256" key="1">
    <source>
        <dbReference type="PROSITE-ProRule" id="PRU00285"/>
    </source>
</evidence>
<dbReference type="CDD" id="cd06526">
    <property type="entry name" value="metazoan_ACD"/>
    <property type="match status" value="2"/>
</dbReference>
<name>A0A0R3UFE2_MESCO</name>